<proteinExistence type="predicted"/>
<evidence type="ECO:0000313" key="1">
    <source>
        <dbReference type="EMBL" id="RNA24064.1"/>
    </source>
</evidence>
<keyword evidence="2" id="KW-1185">Reference proteome</keyword>
<sequence>MTPCIELVIDWLMVSMVDFDLKILLMASFSVFSIERILSAKSRDSCSRKGSSTWATRQWLAIAEVPGRPFARQG</sequence>
<protein>
    <submittedName>
        <fullName evidence="1">Uncharacterized protein</fullName>
    </submittedName>
</protein>
<gene>
    <name evidence="1" type="ORF">BpHYR1_043400</name>
</gene>
<dbReference type="AlphaFoldDB" id="A0A3M7RKQ8"/>
<name>A0A3M7RKQ8_BRAPC</name>
<accession>A0A3M7RKQ8</accession>
<dbReference type="Proteomes" id="UP000276133">
    <property type="component" value="Unassembled WGS sequence"/>
</dbReference>
<evidence type="ECO:0000313" key="2">
    <source>
        <dbReference type="Proteomes" id="UP000276133"/>
    </source>
</evidence>
<dbReference type="EMBL" id="REGN01003175">
    <property type="protein sequence ID" value="RNA24064.1"/>
    <property type="molecule type" value="Genomic_DNA"/>
</dbReference>
<organism evidence="1 2">
    <name type="scientific">Brachionus plicatilis</name>
    <name type="common">Marine rotifer</name>
    <name type="synonym">Brachionus muelleri</name>
    <dbReference type="NCBI Taxonomy" id="10195"/>
    <lineage>
        <taxon>Eukaryota</taxon>
        <taxon>Metazoa</taxon>
        <taxon>Spiralia</taxon>
        <taxon>Gnathifera</taxon>
        <taxon>Rotifera</taxon>
        <taxon>Eurotatoria</taxon>
        <taxon>Monogononta</taxon>
        <taxon>Pseudotrocha</taxon>
        <taxon>Ploima</taxon>
        <taxon>Brachionidae</taxon>
        <taxon>Brachionus</taxon>
    </lineage>
</organism>
<reference evidence="1 2" key="1">
    <citation type="journal article" date="2018" name="Sci. Rep.">
        <title>Genomic signatures of local adaptation to the degree of environmental predictability in rotifers.</title>
        <authorList>
            <person name="Franch-Gras L."/>
            <person name="Hahn C."/>
            <person name="Garcia-Roger E.M."/>
            <person name="Carmona M.J."/>
            <person name="Serra M."/>
            <person name="Gomez A."/>
        </authorList>
    </citation>
    <scope>NUCLEOTIDE SEQUENCE [LARGE SCALE GENOMIC DNA]</scope>
    <source>
        <strain evidence="1">HYR1</strain>
    </source>
</reference>
<comment type="caution">
    <text evidence="1">The sequence shown here is derived from an EMBL/GenBank/DDBJ whole genome shotgun (WGS) entry which is preliminary data.</text>
</comment>